<evidence type="ECO:0000256" key="6">
    <source>
        <dbReference type="SAM" id="MobiDB-lite"/>
    </source>
</evidence>
<feature type="region of interest" description="Disordered" evidence="6">
    <location>
        <begin position="43"/>
        <end position="64"/>
    </location>
</feature>
<evidence type="ECO:0000256" key="1">
    <source>
        <dbReference type="ARBA" id="ARBA00004141"/>
    </source>
</evidence>
<keyword evidence="5 7" id="KW-0472">Membrane</keyword>
<keyword evidence="4 7" id="KW-1133">Transmembrane helix</keyword>
<feature type="transmembrane region" description="Helical" evidence="7">
    <location>
        <begin position="375"/>
        <end position="393"/>
    </location>
</feature>
<reference evidence="8" key="1">
    <citation type="submission" date="2023-08" db="EMBL/GenBank/DDBJ databases">
        <authorList>
            <person name="Alioto T."/>
            <person name="Alioto T."/>
            <person name="Gomez Garrido J."/>
        </authorList>
    </citation>
    <scope>NUCLEOTIDE SEQUENCE</scope>
</reference>
<dbReference type="AlphaFoldDB" id="A0AA36F6S6"/>
<dbReference type="PANTHER" id="PTHR12385">
    <property type="entry name" value="CHOLINE TRANSPORTER-LIKE (SLC FAMILY 44)"/>
    <property type="match status" value="1"/>
</dbReference>
<evidence type="ECO:0000256" key="5">
    <source>
        <dbReference type="ARBA" id="ARBA00023136"/>
    </source>
</evidence>
<dbReference type="Proteomes" id="UP001162480">
    <property type="component" value="Chromosome 8"/>
</dbReference>
<evidence type="ECO:0000256" key="3">
    <source>
        <dbReference type="ARBA" id="ARBA00022692"/>
    </source>
</evidence>
<evidence type="ECO:0000256" key="4">
    <source>
        <dbReference type="ARBA" id="ARBA00022989"/>
    </source>
</evidence>
<accession>A0AA36F6S6</accession>
<evidence type="ECO:0000313" key="8">
    <source>
        <dbReference type="EMBL" id="CAI9726562.1"/>
    </source>
</evidence>
<evidence type="ECO:0008006" key="10">
    <source>
        <dbReference type="Google" id="ProtNLM"/>
    </source>
</evidence>
<dbReference type="GO" id="GO:0022857">
    <property type="term" value="F:transmembrane transporter activity"/>
    <property type="evidence" value="ECO:0007669"/>
    <property type="project" value="InterPro"/>
</dbReference>
<proteinExistence type="inferred from homology"/>
<evidence type="ECO:0000256" key="7">
    <source>
        <dbReference type="SAM" id="Phobius"/>
    </source>
</evidence>
<evidence type="ECO:0000313" key="9">
    <source>
        <dbReference type="Proteomes" id="UP001162480"/>
    </source>
</evidence>
<dbReference type="GO" id="GO:0016020">
    <property type="term" value="C:membrane"/>
    <property type="evidence" value="ECO:0007669"/>
    <property type="project" value="UniProtKB-SubCell"/>
</dbReference>
<dbReference type="EMBL" id="OX597821">
    <property type="protein sequence ID" value="CAI9726562.1"/>
    <property type="molecule type" value="Genomic_DNA"/>
</dbReference>
<evidence type="ECO:0000256" key="2">
    <source>
        <dbReference type="ARBA" id="ARBA00007168"/>
    </source>
</evidence>
<feature type="transmembrane region" description="Helical" evidence="7">
    <location>
        <begin position="597"/>
        <end position="621"/>
    </location>
</feature>
<keyword evidence="3 7" id="KW-0812">Transmembrane</keyword>
<feature type="transmembrane region" description="Helical" evidence="7">
    <location>
        <begin position="196"/>
        <end position="217"/>
    </location>
</feature>
<dbReference type="Pfam" id="PF04515">
    <property type="entry name" value="Choline_transpo"/>
    <property type="match status" value="1"/>
</dbReference>
<feature type="region of interest" description="Disordered" evidence="6">
    <location>
        <begin position="794"/>
        <end position="818"/>
    </location>
</feature>
<feature type="transmembrane region" description="Helical" evidence="7">
    <location>
        <begin position="400"/>
        <end position="423"/>
    </location>
</feature>
<feature type="transmembrane region" description="Helical" evidence="7">
    <location>
        <begin position="699"/>
        <end position="720"/>
    </location>
</feature>
<feature type="transmembrane region" description="Helical" evidence="7">
    <location>
        <begin position="451"/>
        <end position="472"/>
    </location>
</feature>
<sequence length="818" mass="91122">MAQTDAFVERMDKRRRGLWADQRELEVADGSALKDRCWTEVSDGPVGRDCPSNEASRETDSEGSVAEICDAGPVVFAEPGLVAEICDAVPKKSCDLEPVEVEVTKRPVEGVMADAVVPCLEPLASRPLSLGAQDEELARSGADVAESEVPALCVMVAAVEPRYSRMGCCGCEDDKKKEEYVSDLSSPVHNRGCTDIFCLVVFLLFWIGMIFIAAFSFTNGDGDRLLYGYDSFGNTCGKKNMPIVNVSNSGRDMTTKTHVFFMNIANPAKSLSICVEKCPDVPMDDVAEYKKFAERTGVHLCSYDVAVADYTSSMTANKGPCPVVVYKSISLLNRCLPSGLKDMPKSVVNKIIVFMNESDVFEKILGDLYRSWKQMLLLGLIAVCLSFLMVILVRFIARVVIYVILVVAALGSIIGTAFLWWTYAGFKNKLDDDSAFQIPFLDIEINGEKAFLIYSIIATILTVILLLVLFVMRKRIELAIGLFAEAGKCLTDMPSLIIQPLWSVFILVIFIVYWIITLAYLSTAEIPESNDAGFVTYKEHAYVSYFWWYHVIGLIWTGEFILACEQLVISEIIATWYFTREKQKMTCTIPSAMCHVIVYHLGTAALGSFIITLVKLPRWILMYTEKKLKKSESEIAKFCLKCCICCLWCLEKCLKFLNANAYTVVAIKGTSFCTSARRAFNLLVNNVLRVAAINSVGDFLLFLTKISIMVLTGAIGIAWFKTDEDLHYYAIPVLLVCVFAYILASCFMSQYEMVVDTLLLCFCEDVEINDGSAEKPYYMDTSLMKFVDGASKKLNESRQTGEKEEAAEKMQAQGSEEN</sequence>
<name>A0AA36F6S6_OCTVU</name>
<feature type="transmembrane region" description="Helical" evidence="7">
    <location>
        <begin position="726"/>
        <end position="744"/>
    </location>
</feature>
<comment type="similarity">
    <text evidence="2">Belongs to the CTL (choline transporter-like) family.</text>
</comment>
<organism evidence="8 9">
    <name type="scientific">Octopus vulgaris</name>
    <name type="common">Common octopus</name>
    <dbReference type="NCBI Taxonomy" id="6645"/>
    <lineage>
        <taxon>Eukaryota</taxon>
        <taxon>Metazoa</taxon>
        <taxon>Spiralia</taxon>
        <taxon>Lophotrochozoa</taxon>
        <taxon>Mollusca</taxon>
        <taxon>Cephalopoda</taxon>
        <taxon>Coleoidea</taxon>
        <taxon>Octopodiformes</taxon>
        <taxon>Octopoda</taxon>
        <taxon>Incirrata</taxon>
        <taxon>Octopodidae</taxon>
        <taxon>Octopus</taxon>
    </lineage>
</organism>
<keyword evidence="9" id="KW-1185">Reference proteome</keyword>
<protein>
    <recommendedName>
        <fullName evidence="10">Choline transporter-like protein 1</fullName>
    </recommendedName>
</protein>
<feature type="compositionally biased region" description="Basic and acidic residues" evidence="6">
    <location>
        <begin position="794"/>
        <end position="808"/>
    </location>
</feature>
<gene>
    <name evidence="8" type="ORF">OCTVUL_1B025759</name>
</gene>
<comment type="subcellular location">
    <subcellularLocation>
        <location evidence="1">Membrane</location>
        <topology evidence="1">Multi-pass membrane protein</topology>
    </subcellularLocation>
</comment>
<feature type="transmembrane region" description="Helical" evidence="7">
    <location>
        <begin position="501"/>
        <end position="521"/>
    </location>
</feature>
<dbReference type="PANTHER" id="PTHR12385:SF12">
    <property type="entry name" value="CHOLINE TRANSPORTER-LIKE PROTEIN"/>
    <property type="match status" value="1"/>
</dbReference>
<dbReference type="InterPro" id="IPR007603">
    <property type="entry name" value="Choline_transptr-like"/>
</dbReference>